<sequence length="318" mass="35145">MKKIKVTLITGFLGAGKTTFLNNLIKKYPDAKFAVIENEFGEVGIDGSLIVDNQEDIFELANGCICCSLNGELRDVLRNLLNSDKKFDHLLVETTGIADPSAVAAAFIGDPGIASLFELNATVGIVDVKNVIQSIKEDEIAIKQIAFSDFLVFSKCDEVSEETIKQALFQCKLMNPLALTEKNYNGEVVKKDILNLNSFSSSKVEERASFVAGAHSHNHGDTVSYSFTFEGNVDATKLEMWLSVLFQLQFEVIYRFKGIFNIAGESNKVIVQGVRNESKIVIGSEWGVGEQRINRIVIIGKGIKREAIEKKINTILLR</sequence>
<reference evidence="8 9" key="1">
    <citation type="submission" date="2018-12" db="EMBL/GenBank/DDBJ databases">
        <title>Flammeovirga pectinis sp. nov., isolated from the gut of the Korean scallop, Patinopecten yessoensis.</title>
        <authorList>
            <person name="Bae J.-W."/>
            <person name="Jeong Y.-S."/>
            <person name="Kang W."/>
        </authorList>
    </citation>
    <scope>NUCLEOTIDE SEQUENCE [LARGE SCALE GENOMIC DNA]</scope>
    <source>
        <strain evidence="8 9">L12M1</strain>
    </source>
</reference>
<keyword evidence="9" id="KW-1185">Reference proteome</keyword>
<dbReference type="SUPFAM" id="SSF90002">
    <property type="entry name" value="Hypothetical protein YjiA, C-terminal domain"/>
    <property type="match status" value="1"/>
</dbReference>
<feature type="domain" description="CobW C-terminal" evidence="7">
    <location>
        <begin position="222"/>
        <end position="316"/>
    </location>
</feature>
<dbReference type="PANTHER" id="PTHR13748:SF70">
    <property type="entry name" value="COBW_HYPB_UREG NUCLEOTIDE-BINDING DOMAIN-CONTAINING PROTEIN"/>
    <property type="match status" value="1"/>
</dbReference>
<keyword evidence="1" id="KW-0547">Nucleotide-binding</keyword>
<gene>
    <name evidence="8" type="ORF">EI427_06215</name>
</gene>
<dbReference type="Proteomes" id="UP000267268">
    <property type="component" value="Chromosome 1"/>
</dbReference>
<comment type="similarity">
    <text evidence="4">Belongs to the SIMIBI class G3E GTPase family. ZNG1 subfamily.</text>
</comment>
<evidence type="ECO:0000259" key="7">
    <source>
        <dbReference type="SMART" id="SM00833"/>
    </source>
</evidence>
<evidence type="ECO:0000256" key="1">
    <source>
        <dbReference type="ARBA" id="ARBA00022741"/>
    </source>
</evidence>
<dbReference type="GO" id="GO:0005737">
    <property type="term" value="C:cytoplasm"/>
    <property type="evidence" value="ECO:0007669"/>
    <property type="project" value="TreeGrafter"/>
</dbReference>
<comment type="function">
    <text evidence="5">Zinc chaperone that directly transfers zinc cofactor to target proteins, thereby activating them. Zinc is transferred from the CXCC motif in the GTPase domain to the zinc binding site in target proteins in a process requiring GTP hydrolysis.</text>
</comment>
<dbReference type="InterPro" id="IPR036627">
    <property type="entry name" value="CobW-likC_sf"/>
</dbReference>
<dbReference type="Gene3D" id="3.40.50.300">
    <property type="entry name" value="P-loop containing nucleotide triphosphate hydrolases"/>
    <property type="match status" value="1"/>
</dbReference>
<dbReference type="OrthoDB" id="9808822at2"/>
<dbReference type="RefSeq" id="WP_126612761.1">
    <property type="nucleotide sequence ID" value="NZ_CP034562.1"/>
</dbReference>
<dbReference type="SUPFAM" id="SSF52540">
    <property type="entry name" value="P-loop containing nucleoside triphosphate hydrolases"/>
    <property type="match status" value="1"/>
</dbReference>
<dbReference type="InterPro" id="IPR051316">
    <property type="entry name" value="Zinc-reg_GTPase_activator"/>
</dbReference>
<accession>A0A3Q9FPX2</accession>
<dbReference type="InterPro" id="IPR027417">
    <property type="entry name" value="P-loop_NTPase"/>
</dbReference>
<dbReference type="GO" id="GO:0000166">
    <property type="term" value="F:nucleotide binding"/>
    <property type="evidence" value="ECO:0007669"/>
    <property type="project" value="UniProtKB-KW"/>
</dbReference>
<dbReference type="InterPro" id="IPR003495">
    <property type="entry name" value="CobW/HypB/UreG_nucleotide-bd"/>
</dbReference>
<dbReference type="GO" id="GO:0016787">
    <property type="term" value="F:hydrolase activity"/>
    <property type="evidence" value="ECO:0007669"/>
    <property type="project" value="UniProtKB-KW"/>
</dbReference>
<keyword evidence="3" id="KW-0143">Chaperone</keyword>
<dbReference type="Pfam" id="PF02492">
    <property type="entry name" value="cobW"/>
    <property type="match status" value="1"/>
</dbReference>
<dbReference type="SMART" id="SM00833">
    <property type="entry name" value="CobW_C"/>
    <property type="match status" value="1"/>
</dbReference>
<protein>
    <submittedName>
        <fullName evidence="8">GTP-binding protein</fullName>
    </submittedName>
</protein>
<name>A0A3Q9FPX2_9BACT</name>
<evidence type="ECO:0000256" key="3">
    <source>
        <dbReference type="ARBA" id="ARBA00023186"/>
    </source>
</evidence>
<dbReference type="Pfam" id="PF07683">
    <property type="entry name" value="CobW_C"/>
    <property type="match status" value="1"/>
</dbReference>
<dbReference type="EMBL" id="CP034562">
    <property type="protein sequence ID" value="AZQ61845.1"/>
    <property type="molecule type" value="Genomic_DNA"/>
</dbReference>
<dbReference type="PANTHER" id="PTHR13748">
    <property type="entry name" value="COBW-RELATED"/>
    <property type="match status" value="1"/>
</dbReference>
<proteinExistence type="inferred from homology"/>
<dbReference type="AlphaFoldDB" id="A0A3Q9FPX2"/>
<dbReference type="CDD" id="cd03112">
    <property type="entry name" value="CobW-like"/>
    <property type="match status" value="1"/>
</dbReference>
<evidence type="ECO:0000256" key="4">
    <source>
        <dbReference type="ARBA" id="ARBA00034320"/>
    </source>
</evidence>
<organism evidence="8 9">
    <name type="scientific">Flammeovirga pectinis</name>
    <dbReference type="NCBI Taxonomy" id="2494373"/>
    <lineage>
        <taxon>Bacteria</taxon>
        <taxon>Pseudomonadati</taxon>
        <taxon>Bacteroidota</taxon>
        <taxon>Cytophagia</taxon>
        <taxon>Cytophagales</taxon>
        <taxon>Flammeovirgaceae</taxon>
        <taxon>Flammeovirga</taxon>
    </lineage>
</organism>
<evidence type="ECO:0000313" key="8">
    <source>
        <dbReference type="EMBL" id="AZQ61845.1"/>
    </source>
</evidence>
<dbReference type="KEGG" id="fll:EI427_06215"/>
<dbReference type="Gene3D" id="3.30.1220.10">
    <property type="entry name" value="CobW-like, C-terminal domain"/>
    <property type="match status" value="1"/>
</dbReference>
<comment type="catalytic activity">
    <reaction evidence="6">
        <text>GTP + H2O = GDP + phosphate + H(+)</text>
        <dbReference type="Rhea" id="RHEA:19669"/>
        <dbReference type="ChEBI" id="CHEBI:15377"/>
        <dbReference type="ChEBI" id="CHEBI:15378"/>
        <dbReference type="ChEBI" id="CHEBI:37565"/>
        <dbReference type="ChEBI" id="CHEBI:43474"/>
        <dbReference type="ChEBI" id="CHEBI:58189"/>
    </reaction>
    <physiologicalReaction direction="left-to-right" evidence="6">
        <dbReference type="Rhea" id="RHEA:19670"/>
    </physiologicalReaction>
</comment>
<dbReference type="InterPro" id="IPR011629">
    <property type="entry name" value="CobW-like_C"/>
</dbReference>
<evidence type="ECO:0000256" key="5">
    <source>
        <dbReference type="ARBA" id="ARBA00045658"/>
    </source>
</evidence>
<evidence type="ECO:0000256" key="6">
    <source>
        <dbReference type="ARBA" id="ARBA00049117"/>
    </source>
</evidence>
<keyword evidence="2" id="KW-0378">Hydrolase</keyword>
<evidence type="ECO:0000256" key="2">
    <source>
        <dbReference type="ARBA" id="ARBA00022801"/>
    </source>
</evidence>
<evidence type="ECO:0000313" key="9">
    <source>
        <dbReference type="Proteomes" id="UP000267268"/>
    </source>
</evidence>